<dbReference type="CDD" id="cd07323">
    <property type="entry name" value="LAM"/>
    <property type="match status" value="1"/>
</dbReference>
<dbReference type="PANTHER" id="PTHR22792:SF101">
    <property type="entry name" value="LA-RELATED PROTEIN 1A"/>
    <property type="match status" value="1"/>
</dbReference>
<accession>A0A2Z7BES3</accession>
<dbReference type="SMART" id="SM00684">
    <property type="entry name" value="DM15"/>
    <property type="match status" value="3"/>
</dbReference>
<dbReference type="Pfam" id="PF21071">
    <property type="entry name" value="LARP1_HEAT"/>
    <property type="match status" value="1"/>
</dbReference>
<dbReference type="InterPro" id="IPR036388">
    <property type="entry name" value="WH-like_DNA-bd_sf"/>
</dbReference>
<dbReference type="Gene3D" id="1.10.10.10">
    <property type="entry name" value="Winged helix-like DNA-binding domain superfamily/Winged helix DNA-binding domain"/>
    <property type="match status" value="1"/>
</dbReference>
<keyword evidence="1 2" id="KW-0694">RNA-binding</keyword>
<feature type="compositionally biased region" description="Polar residues" evidence="3">
    <location>
        <begin position="638"/>
        <end position="649"/>
    </location>
</feature>
<dbReference type="OrthoDB" id="340227at2759"/>
<feature type="region of interest" description="Disordered" evidence="3">
    <location>
        <begin position="710"/>
        <end position="737"/>
    </location>
</feature>
<dbReference type="EMBL" id="KV008237">
    <property type="protein sequence ID" value="KZV30589.1"/>
    <property type="molecule type" value="Genomic_DNA"/>
</dbReference>
<evidence type="ECO:0000313" key="6">
    <source>
        <dbReference type="Proteomes" id="UP000250235"/>
    </source>
</evidence>
<feature type="compositionally biased region" description="Basic and acidic residues" evidence="3">
    <location>
        <begin position="605"/>
        <end position="620"/>
    </location>
</feature>
<feature type="domain" description="HTH La-type RNA-binding" evidence="4">
    <location>
        <begin position="305"/>
        <end position="394"/>
    </location>
</feature>
<dbReference type="SUPFAM" id="SSF46785">
    <property type="entry name" value="Winged helix' DNA-binding domain"/>
    <property type="match status" value="1"/>
</dbReference>
<dbReference type="GO" id="GO:0048255">
    <property type="term" value="P:mRNA stabilization"/>
    <property type="evidence" value="ECO:0007669"/>
    <property type="project" value="InterPro"/>
</dbReference>
<dbReference type="Proteomes" id="UP000250235">
    <property type="component" value="Unassembled WGS sequence"/>
</dbReference>
<evidence type="ECO:0000313" key="5">
    <source>
        <dbReference type="EMBL" id="KZV30589.1"/>
    </source>
</evidence>
<feature type="region of interest" description="Disordered" evidence="3">
    <location>
        <begin position="1"/>
        <end position="127"/>
    </location>
</feature>
<proteinExistence type="predicted"/>
<feature type="region of interest" description="Disordered" evidence="3">
    <location>
        <begin position="602"/>
        <end position="691"/>
    </location>
</feature>
<dbReference type="Pfam" id="PF05383">
    <property type="entry name" value="La"/>
    <property type="match status" value="1"/>
</dbReference>
<organism evidence="5 6">
    <name type="scientific">Dorcoceras hygrometricum</name>
    <dbReference type="NCBI Taxonomy" id="472368"/>
    <lineage>
        <taxon>Eukaryota</taxon>
        <taxon>Viridiplantae</taxon>
        <taxon>Streptophyta</taxon>
        <taxon>Embryophyta</taxon>
        <taxon>Tracheophyta</taxon>
        <taxon>Spermatophyta</taxon>
        <taxon>Magnoliopsida</taxon>
        <taxon>eudicotyledons</taxon>
        <taxon>Gunneridae</taxon>
        <taxon>Pentapetalae</taxon>
        <taxon>asterids</taxon>
        <taxon>lamiids</taxon>
        <taxon>Lamiales</taxon>
        <taxon>Gesneriaceae</taxon>
        <taxon>Didymocarpoideae</taxon>
        <taxon>Trichosporeae</taxon>
        <taxon>Loxocarpinae</taxon>
        <taxon>Dorcoceras</taxon>
    </lineage>
</organism>
<dbReference type="AlphaFoldDB" id="A0A2Z7BES3"/>
<evidence type="ECO:0000256" key="2">
    <source>
        <dbReference type="PROSITE-ProRule" id="PRU00332"/>
    </source>
</evidence>
<feature type="region of interest" description="Disordered" evidence="3">
    <location>
        <begin position="163"/>
        <end position="233"/>
    </location>
</feature>
<dbReference type="SMART" id="SM00715">
    <property type="entry name" value="LA"/>
    <property type="match status" value="1"/>
</dbReference>
<sequence length="913" mass="102110">MGIADNLGSTDHPDCQTDCVDGPPKSPWKTSAASSPALDADSDTWPALSDTKQRLKSNDIVDSSSSKSFPPQQTEADDSAVPPAVSGPTKVEQQKMNGRSSFKNPRRPSAMHQNRTGPKQAPNGVPPFPVPLQYYAAPVTPVYHAMVPMPPIPPTGYAYPLSPGSFPRPDTQFGKSGSDTAAQDLVPVKDGGFRPFQHADSGAHDSSSVESSPRAKEQGRQVNPSWNNQRPVASNSNFHLQQNMGPRPFFRPSFSRPSGFVDGRNFPGPPGVICYFPAAPPSFVRVPYPPFLVPYAPSFGVPMPPSPTIALKANIVRQIEYYFSDQNLQVDSYLVSLMDGQGWVQISAIADFPRVKRMNAEIPFILDALQASETIEVQGEKIRRRNEWSNWIPASVTSKSASFVSDALRKDDADENKKENSEDALKNDDLDENKKESSEETERVNSLRSEEVQNFTLENRSENFGVEPSNVSKFPAVSQDADSLKSFVLENCEKRKTPVLSNLDVHNLDGSSDDFCNTFMLDEELDVEPKMARACNHSTVGRDDDEDDEVVNDQAVERLVIVTQNTQMTKVAGKESKVMSSELASAINDGLYFYEQELNSKRSTLRHDRPGNESRDESLRHSPKGASELNSRVPDYSTGGSSCESPRNSNFRRKKGKGSSNQHSVYKQRLFPGNFKAHGSGRNSLDKISESPPSDSVGFFFGSTPPDSHGLRLSKLSASPRKNLSGSSPPVGSVPKSFPPFQHPSHKLLEENGFKQQLYKKYHKRCLNDRKKMGIGCSEEMNTLYRFWSYFLRDMFNPSMYDEFRKVALEDAAAGYNYGTECLFRFYSYGLEKEFREDLYDNFEQLVLDFYTQGNLYGLEKYWAFHHYREASGNMDLLRKHPELDRLLREEYRTLDDFNRVKGQSGTGKEVNQ</sequence>
<feature type="compositionally biased region" description="Low complexity" evidence="3">
    <location>
        <begin position="725"/>
        <end position="736"/>
    </location>
</feature>
<dbReference type="PANTHER" id="PTHR22792">
    <property type="entry name" value="LUPUS LA PROTEIN-RELATED"/>
    <property type="match status" value="1"/>
</dbReference>
<evidence type="ECO:0000256" key="3">
    <source>
        <dbReference type="SAM" id="MobiDB-lite"/>
    </source>
</evidence>
<gene>
    <name evidence="5" type="ORF">F511_05739</name>
</gene>
<feature type="region of interest" description="Disordered" evidence="3">
    <location>
        <begin position="409"/>
        <end position="448"/>
    </location>
</feature>
<feature type="compositionally biased region" description="Polar residues" evidence="3">
    <location>
        <begin position="94"/>
        <end position="103"/>
    </location>
</feature>
<dbReference type="PROSITE" id="PS50961">
    <property type="entry name" value="HTH_LA"/>
    <property type="match status" value="1"/>
</dbReference>
<dbReference type="InterPro" id="IPR006630">
    <property type="entry name" value="La_HTH"/>
</dbReference>
<feature type="compositionally biased region" description="Polar residues" evidence="3">
    <location>
        <begin position="220"/>
        <end position="233"/>
    </location>
</feature>
<dbReference type="InterPro" id="IPR006607">
    <property type="entry name" value="DM15"/>
</dbReference>
<evidence type="ECO:0000256" key="1">
    <source>
        <dbReference type="ARBA" id="ARBA00022884"/>
    </source>
</evidence>
<name>A0A2Z7BES3_9LAMI</name>
<evidence type="ECO:0000259" key="4">
    <source>
        <dbReference type="PROSITE" id="PS50961"/>
    </source>
</evidence>
<dbReference type="InterPro" id="IPR045180">
    <property type="entry name" value="La_dom_prot"/>
</dbReference>
<keyword evidence="6" id="KW-1185">Reference proteome</keyword>
<protein>
    <submittedName>
        <fullName evidence="5">La-related protein 1-like</fullName>
    </submittedName>
</protein>
<dbReference type="GO" id="GO:0000339">
    <property type="term" value="F:RNA cap binding"/>
    <property type="evidence" value="ECO:0007669"/>
    <property type="project" value="InterPro"/>
</dbReference>
<reference evidence="5 6" key="1">
    <citation type="journal article" date="2015" name="Proc. Natl. Acad. Sci. U.S.A.">
        <title>The resurrection genome of Boea hygrometrica: A blueprint for survival of dehydration.</title>
        <authorList>
            <person name="Xiao L."/>
            <person name="Yang G."/>
            <person name="Zhang L."/>
            <person name="Yang X."/>
            <person name="Zhao S."/>
            <person name="Ji Z."/>
            <person name="Zhou Q."/>
            <person name="Hu M."/>
            <person name="Wang Y."/>
            <person name="Chen M."/>
            <person name="Xu Y."/>
            <person name="Jin H."/>
            <person name="Xiao X."/>
            <person name="Hu G."/>
            <person name="Bao F."/>
            <person name="Hu Y."/>
            <person name="Wan P."/>
            <person name="Li L."/>
            <person name="Deng X."/>
            <person name="Kuang T."/>
            <person name="Xiang C."/>
            <person name="Zhu J.K."/>
            <person name="Oliver M.J."/>
            <person name="He Y."/>
        </authorList>
    </citation>
    <scope>NUCLEOTIDE SEQUENCE [LARGE SCALE GENOMIC DNA]</scope>
    <source>
        <strain evidence="6">cv. XS01</strain>
    </source>
</reference>
<dbReference type="InterPro" id="IPR036390">
    <property type="entry name" value="WH_DNA-bd_sf"/>
</dbReference>